<protein>
    <recommendedName>
        <fullName evidence="2">Multidrug resistance protein MdtA-like C-terminal permuted SH3 domain-containing protein</fullName>
    </recommendedName>
</protein>
<dbReference type="Gene3D" id="2.40.420.20">
    <property type="match status" value="1"/>
</dbReference>
<dbReference type="PANTHER" id="PTHR30469">
    <property type="entry name" value="MULTIDRUG RESISTANCE PROTEIN MDTA"/>
    <property type="match status" value="1"/>
</dbReference>
<organism evidence="3">
    <name type="scientific">bioreactor metagenome</name>
    <dbReference type="NCBI Taxonomy" id="1076179"/>
    <lineage>
        <taxon>unclassified sequences</taxon>
        <taxon>metagenomes</taxon>
        <taxon>ecological metagenomes</taxon>
    </lineage>
</organism>
<dbReference type="Pfam" id="PF25967">
    <property type="entry name" value="RND-MFP_C"/>
    <property type="match status" value="1"/>
</dbReference>
<proteinExistence type="predicted"/>
<dbReference type="EMBL" id="VSSQ01070580">
    <property type="protein sequence ID" value="MPN22364.1"/>
    <property type="molecule type" value="Genomic_DNA"/>
</dbReference>
<dbReference type="AlphaFoldDB" id="A0A645GED8"/>
<dbReference type="GO" id="GO:0015562">
    <property type="term" value="F:efflux transmembrane transporter activity"/>
    <property type="evidence" value="ECO:0007669"/>
    <property type="project" value="TreeGrafter"/>
</dbReference>
<evidence type="ECO:0000256" key="1">
    <source>
        <dbReference type="SAM" id="MobiDB-lite"/>
    </source>
</evidence>
<accession>A0A645GED8</accession>
<feature type="region of interest" description="Disordered" evidence="1">
    <location>
        <begin position="79"/>
        <end position="103"/>
    </location>
</feature>
<feature type="compositionally biased region" description="Polar residues" evidence="1">
    <location>
        <begin position="79"/>
        <end position="96"/>
    </location>
</feature>
<reference evidence="3" key="1">
    <citation type="submission" date="2019-08" db="EMBL/GenBank/DDBJ databases">
        <authorList>
            <person name="Kucharzyk K."/>
            <person name="Murdoch R.W."/>
            <person name="Higgins S."/>
            <person name="Loffler F."/>
        </authorList>
    </citation>
    <scope>NUCLEOTIDE SEQUENCE</scope>
</reference>
<dbReference type="GO" id="GO:1990281">
    <property type="term" value="C:efflux pump complex"/>
    <property type="evidence" value="ECO:0007669"/>
    <property type="project" value="TreeGrafter"/>
</dbReference>
<sequence length="103" mass="10840">MLNPGMVARVSIVISQSKDALTVPLAAVRTDKTGKYVVVMDQNGQTKNVPVTTGNIGEDRVELTSGLNDGDKVVVAQVKNQPSANTPKSGQSTTRVPGTRGMF</sequence>
<feature type="domain" description="Multidrug resistance protein MdtA-like C-terminal permuted SH3" evidence="2">
    <location>
        <begin position="19"/>
        <end position="78"/>
    </location>
</feature>
<dbReference type="InterPro" id="IPR058627">
    <property type="entry name" value="MdtA-like_C"/>
</dbReference>
<comment type="caution">
    <text evidence="3">The sequence shown here is derived from an EMBL/GenBank/DDBJ whole genome shotgun (WGS) entry which is preliminary data.</text>
</comment>
<gene>
    <name evidence="3" type="ORF">SDC9_169747</name>
</gene>
<name>A0A645GED8_9ZZZZ</name>
<evidence type="ECO:0000313" key="3">
    <source>
        <dbReference type="EMBL" id="MPN22364.1"/>
    </source>
</evidence>
<evidence type="ECO:0000259" key="2">
    <source>
        <dbReference type="Pfam" id="PF25967"/>
    </source>
</evidence>